<keyword evidence="2" id="KW-0812">Transmembrane</keyword>
<accession>A0A841Z414</accession>
<protein>
    <submittedName>
        <fullName evidence="3">Uncharacterized protein</fullName>
    </submittedName>
</protein>
<evidence type="ECO:0000256" key="2">
    <source>
        <dbReference type="SAM" id="Phobius"/>
    </source>
</evidence>
<dbReference type="AlphaFoldDB" id="A0A841Z414"/>
<evidence type="ECO:0000313" key="3">
    <source>
        <dbReference type="EMBL" id="MBC1500010.1"/>
    </source>
</evidence>
<keyword evidence="1" id="KW-0175">Coiled coil</keyword>
<dbReference type="EMBL" id="JAARRL010000006">
    <property type="protein sequence ID" value="MBC1500010.1"/>
    <property type="molecule type" value="Genomic_DNA"/>
</dbReference>
<proteinExistence type="predicted"/>
<comment type="caution">
    <text evidence="3">The sequence shown here is derived from an EMBL/GenBank/DDBJ whole genome shotgun (WGS) entry which is preliminary data.</text>
</comment>
<evidence type="ECO:0000313" key="4">
    <source>
        <dbReference type="Proteomes" id="UP000564536"/>
    </source>
</evidence>
<reference evidence="3 4" key="1">
    <citation type="submission" date="2020-03" db="EMBL/GenBank/DDBJ databases">
        <title>Soil Listeria distribution.</title>
        <authorList>
            <person name="Liao J."/>
            <person name="Wiedmann M."/>
        </authorList>
    </citation>
    <scope>NUCLEOTIDE SEQUENCE [LARGE SCALE GENOMIC DNA]</scope>
    <source>
        <strain evidence="3 4">FSL L7-1523</strain>
    </source>
</reference>
<gene>
    <name evidence="3" type="ORF">HB943_05290</name>
</gene>
<keyword evidence="2" id="KW-1133">Transmembrane helix</keyword>
<dbReference type="Proteomes" id="UP000564536">
    <property type="component" value="Unassembled WGS sequence"/>
</dbReference>
<feature type="transmembrane region" description="Helical" evidence="2">
    <location>
        <begin position="7"/>
        <end position="29"/>
    </location>
</feature>
<feature type="coiled-coil region" evidence="1">
    <location>
        <begin position="110"/>
        <end position="145"/>
    </location>
</feature>
<keyword evidence="2" id="KW-0472">Membrane</keyword>
<sequence length="206" mass="25002">MERKRKLLGIFKCIVWFVMLLLFVDMFILNDLFPVSLHVFMFFLLLTFGAIMIEIERLSIMVKYHPKEKLVYDRFPISRFGMIDRLERDIKSLVLTKKNATFLTNRLAVLKSEEEKEQLVEEAYKEQERRKIKEIENRLKMIDVLRRMEIEKYFRFNLNLNCTIRYSKDDEYLVYVGCSEYVFKFDKNEIILVDKTRGRSGMKRDF</sequence>
<dbReference type="RefSeq" id="WP_185425076.1">
    <property type="nucleotide sequence ID" value="NZ_JAARRL010000006.1"/>
</dbReference>
<evidence type="ECO:0000256" key="1">
    <source>
        <dbReference type="SAM" id="Coils"/>
    </source>
</evidence>
<feature type="transmembrane region" description="Helical" evidence="2">
    <location>
        <begin position="35"/>
        <end position="53"/>
    </location>
</feature>
<name>A0A841Z414_9LIST</name>
<organism evidence="3 4">
    <name type="scientific">Listeria weihenstephanensis</name>
    <dbReference type="NCBI Taxonomy" id="1006155"/>
    <lineage>
        <taxon>Bacteria</taxon>
        <taxon>Bacillati</taxon>
        <taxon>Bacillota</taxon>
        <taxon>Bacilli</taxon>
        <taxon>Bacillales</taxon>
        <taxon>Listeriaceae</taxon>
        <taxon>Listeria</taxon>
    </lineage>
</organism>